<dbReference type="EMBL" id="CM037029">
    <property type="protein sequence ID" value="KAH7653579.1"/>
    <property type="molecule type" value="Genomic_DNA"/>
</dbReference>
<protein>
    <submittedName>
        <fullName evidence="1">Uncharacterized protein</fullName>
    </submittedName>
</protein>
<organism evidence="1 2">
    <name type="scientific">Dioscorea alata</name>
    <name type="common">Purple yam</name>
    <dbReference type="NCBI Taxonomy" id="55571"/>
    <lineage>
        <taxon>Eukaryota</taxon>
        <taxon>Viridiplantae</taxon>
        <taxon>Streptophyta</taxon>
        <taxon>Embryophyta</taxon>
        <taxon>Tracheophyta</taxon>
        <taxon>Spermatophyta</taxon>
        <taxon>Magnoliopsida</taxon>
        <taxon>Liliopsida</taxon>
        <taxon>Dioscoreales</taxon>
        <taxon>Dioscoreaceae</taxon>
        <taxon>Dioscorea</taxon>
    </lineage>
</organism>
<name>A0ACB7TZW5_DIOAL</name>
<comment type="caution">
    <text evidence="1">The sequence shown here is derived from an EMBL/GenBank/DDBJ whole genome shotgun (WGS) entry which is preliminary data.</text>
</comment>
<evidence type="ECO:0000313" key="2">
    <source>
        <dbReference type="Proteomes" id="UP000827976"/>
    </source>
</evidence>
<proteinExistence type="predicted"/>
<accession>A0ACB7TZW5</accession>
<gene>
    <name evidence="1" type="ORF">IHE45_19G088800</name>
</gene>
<sequence length="87" mass="10176">MIEEINEIGCRTSTANRRKNKRKCTTMLALLEVSLTSGSVAQIVKISFARMKIEIVKKARARRACNQTDPKEKQWLFFMRVIWLLLY</sequence>
<evidence type="ECO:0000313" key="1">
    <source>
        <dbReference type="EMBL" id="KAH7653579.1"/>
    </source>
</evidence>
<dbReference type="Proteomes" id="UP000827976">
    <property type="component" value="Chromosome 19"/>
</dbReference>
<keyword evidence="2" id="KW-1185">Reference proteome</keyword>
<reference evidence="2" key="1">
    <citation type="journal article" date="2022" name="Nat. Commun.">
        <title>Chromosome evolution and the genetic basis of agronomically important traits in greater yam.</title>
        <authorList>
            <person name="Bredeson J.V."/>
            <person name="Lyons J.B."/>
            <person name="Oniyinde I.O."/>
            <person name="Okereke N.R."/>
            <person name="Kolade O."/>
            <person name="Nnabue I."/>
            <person name="Nwadili C.O."/>
            <person name="Hribova E."/>
            <person name="Parker M."/>
            <person name="Nwogha J."/>
            <person name="Shu S."/>
            <person name="Carlson J."/>
            <person name="Kariba R."/>
            <person name="Muthemba S."/>
            <person name="Knop K."/>
            <person name="Barton G.J."/>
            <person name="Sherwood A.V."/>
            <person name="Lopez-Montes A."/>
            <person name="Asiedu R."/>
            <person name="Jamnadass R."/>
            <person name="Muchugi A."/>
            <person name="Goodstein D."/>
            <person name="Egesi C.N."/>
            <person name="Featherston J."/>
            <person name="Asfaw A."/>
            <person name="Simpson G.G."/>
            <person name="Dolezel J."/>
            <person name="Hendre P.S."/>
            <person name="Van Deynze A."/>
            <person name="Kumar P.L."/>
            <person name="Obidiegwu J.E."/>
            <person name="Bhattacharjee R."/>
            <person name="Rokhsar D.S."/>
        </authorList>
    </citation>
    <scope>NUCLEOTIDE SEQUENCE [LARGE SCALE GENOMIC DNA]</scope>
    <source>
        <strain evidence="2">cv. TDa95/00328</strain>
    </source>
</reference>